<evidence type="ECO:0000256" key="4">
    <source>
        <dbReference type="ARBA" id="ARBA00023008"/>
    </source>
</evidence>
<reference evidence="9" key="1">
    <citation type="submission" date="2024-01" db="EMBL/GenBank/DDBJ databases">
        <authorList>
            <person name="Webb A."/>
        </authorList>
    </citation>
    <scope>NUCLEOTIDE SEQUENCE</scope>
    <source>
        <strain evidence="9">Pm1</strain>
    </source>
</reference>
<proteinExistence type="inferred from homology"/>
<comment type="caution">
    <text evidence="9">The sequence shown here is derived from an EMBL/GenBank/DDBJ whole genome shotgun (WGS) entry which is preliminary data.</text>
</comment>
<feature type="binding site" evidence="8">
    <location>
        <position position="27"/>
    </location>
    <ligand>
        <name>Cu cation</name>
        <dbReference type="ChEBI" id="CHEBI:23378"/>
    </ligand>
</feature>
<dbReference type="PANTHER" id="PTHR16719">
    <property type="entry name" value="CYTOCHROME C OXIDASE COPPER CHAPERONE"/>
    <property type="match status" value="1"/>
</dbReference>
<keyword evidence="3 8" id="KW-0479">Metal-binding</keyword>
<keyword evidence="5" id="KW-0496">Mitochondrion</keyword>
<dbReference type="EMBL" id="CAKLBY020000297">
    <property type="protein sequence ID" value="CAK7943250.1"/>
    <property type="molecule type" value="Genomic_DNA"/>
</dbReference>
<keyword evidence="6" id="KW-1015">Disulfide bond</keyword>
<organism evidence="9 10">
    <name type="scientific">Peronospora matthiolae</name>
    <dbReference type="NCBI Taxonomy" id="2874970"/>
    <lineage>
        <taxon>Eukaryota</taxon>
        <taxon>Sar</taxon>
        <taxon>Stramenopiles</taxon>
        <taxon>Oomycota</taxon>
        <taxon>Peronosporomycetes</taxon>
        <taxon>Peronosporales</taxon>
        <taxon>Peronosporaceae</taxon>
        <taxon>Peronospora</taxon>
    </lineage>
</organism>
<evidence type="ECO:0000313" key="10">
    <source>
        <dbReference type="Proteomes" id="UP001162060"/>
    </source>
</evidence>
<name>A0AAV1V8Z1_9STRA</name>
<dbReference type="InterPro" id="IPR007745">
    <property type="entry name" value="Cyt_c_oxidase_Cu-chaperone"/>
</dbReference>
<dbReference type="PROSITE" id="PS51808">
    <property type="entry name" value="CHCH"/>
    <property type="match status" value="1"/>
</dbReference>
<feature type="binding site" evidence="8">
    <location>
        <position position="26"/>
    </location>
    <ligand>
        <name>Cu cation</name>
        <dbReference type="ChEBI" id="CHEBI:23378"/>
    </ligand>
</feature>
<dbReference type="SUPFAM" id="SSF47072">
    <property type="entry name" value="Cysteine alpha-hairpin motif"/>
    <property type="match status" value="1"/>
</dbReference>
<evidence type="ECO:0000256" key="3">
    <source>
        <dbReference type="ARBA" id="ARBA00022723"/>
    </source>
</evidence>
<dbReference type="GO" id="GO:0016531">
    <property type="term" value="F:copper chaperone activity"/>
    <property type="evidence" value="ECO:0007669"/>
    <property type="project" value="InterPro"/>
</dbReference>
<evidence type="ECO:0000256" key="1">
    <source>
        <dbReference type="ARBA" id="ARBA00004569"/>
    </source>
</evidence>
<sequence length="67" mass="7260">MTGQEQRPIATVTEGPALGKSGKRICCSCPTTKKARDLCIVNNGEDHCKDIIEAHKACLRSEGFTIK</sequence>
<dbReference type="AlphaFoldDB" id="A0AAV1V8Z1"/>
<keyword evidence="4 8" id="KW-0186">Copper</keyword>
<evidence type="ECO:0000256" key="5">
    <source>
        <dbReference type="ARBA" id="ARBA00023128"/>
    </source>
</evidence>
<evidence type="ECO:0000256" key="7">
    <source>
        <dbReference type="ARBA" id="ARBA00023186"/>
    </source>
</evidence>
<dbReference type="GO" id="GO:0005758">
    <property type="term" value="C:mitochondrial intermembrane space"/>
    <property type="evidence" value="ECO:0007669"/>
    <property type="project" value="UniProtKB-SubCell"/>
</dbReference>
<dbReference type="InterPro" id="IPR009069">
    <property type="entry name" value="Cys_alpha_HP_mot_SF"/>
</dbReference>
<protein>
    <recommendedName>
        <fullName evidence="11">Cytochrome c oxidase copper chaperone</fullName>
    </recommendedName>
</protein>
<dbReference type="Pfam" id="PF05051">
    <property type="entry name" value="COX17"/>
    <property type="match status" value="1"/>
</dbReference>
<accession>A0AAV1V8Z1</accession>
<keyword evidence="7" id="KW-0143">Chaperone</keyword>
<evidence type="ECO:0000256" key="6">
    <source>
        <dbReference type="ARBA" id="ARBA00023157"/>
    </source>
</evidence>
<dbReference type="GO" id="GO:0005507">
    <property type="term" value="F:copper ion binding"/>
    <property type="evidence" value="ECO:0007669"/>
    <property type="project" value="InterPro"/>
</dbReference>
<dbReference type="PANTHER" id="PTHR16719:SF0">
    <property type="entry name" value="CYTOCHROME C OXIDASE COPPER CHAPERONE"/>
    <property type="match status" value="1"/>
</dbReference>
<dbReference type="Gene3D" id="1.10.287.1130">
    <property type="entry name" value="CytochromE C oxidase copper chaperone"/>
    <property type="match status" value="1"/>
</dbReference>
<gene>
    <name evidence="9" type="ORF">PM001_LOCUS28400</name>
</gene>
<dbReference type="Proteomes" id="UP001162060">
    <property type="component" value="Unassembled WGS sequence"/>
</dbReference>
<comment type="subcellular location">
    <subcellularLocation>
        <location evidence="1">Mitochondrion intermembrane space</location>
    </subcellularLocation>
</comment>
<evidence type="ECO:0000256" key="8">
    <source>
        <dbReference type="PIRSR" id="PIRSR607745-1"/>
    </source>
</evidence>
<evidence type="ECO:0000256" key="2">
    <source>
        <dbReference type="ARBA" id="ARBA00009241"/>
    </source>
</evidence>
<comment type="similarity">
    <text evidence="2">Belongs to the COX17 family.</text>
</comment>
<evidence type="ECO:0008006" key="11">
    <source>
        <dbReference type="Google" id="ProtNLM"/>
    </source>
</evidence>
<evidence type="ECO:0000313" key="9">
    <source>
        <dbReference type="EMBL" id="CAK7943250.1"/>
    </source>
</evidence>